<accession>A0A4Z0YS90</accession>
<proteinExistence type="predicted"/>
<dbReference type="OrthoDB" id="4159781at2759"/>
<dbReference type="EMBL" id="SKBN01000174">
    <property type="protein sequence ID" value="TGJ81323.1"/>
    <property type="molecule type" value="Genomic_DNA"/>
</dbReference>
<dbReference type="PANTHER" id="PTHR37540">
    <property type="entry name" value="TRANSCRIPTION FACTOR (ACR-2), PUTATIVE-RELATED-RELATED"/>
    <property type="match status" value="1"/>
</dbReference>
<reference evidence="1 2" key="1">
    <citation type="submission" date="2019-03" db="EMBL/GenBank/DDBJ databases">
        <title>Draft genome sequence of Xylaria hypoxylon DSM 108379, a ubiquitous saprotrophic-parasitic fungi on hardwood.</title>
        <authorList>
            <person name="Buettner E."/>
            <person name="Leonhardt S."/>
            <person name="Gebauer A.M."/>
            <person name="Liers C."/>
            <person name="Hofrichter M."/>
            <person name="Kellner H."/>
        </authorList>
    </citation>
    <scope>NUCLEOTIDE SEQUENCE [LARGE SCALE GENOMIC DNA]</scope>
    <source>
        <strain evidence="1 2">DSM 108379</strain>
    </source>
</reference>
<dbReference type="PANTHER" id="PTHR37540:SF10">
    <property type="entry name" value="SIGMA-70 REGION 2 FAMILY PROTEIN"/>
    <property type="match status" value="1"/>
</dbReference>
<gene>
    <name evidence="1" type="ORF">E0Z10_g7435</name>
</gene>
<evidence type="ECO:0000313" key="2">
    <source>
        <dbReference type="Proteomes" id="UP000297716"/>
    </source>
</evidence>
<organism evidence="1 2">
    <name type="scientific">Xylaria hypoxylon</name>
    <dbReference type="NCBI Taxonomy" id="37992"/>
    <lineage>
        <taxon>Eukaryota</taxon>
        <taxon>Fungi</taxon>
        <taxon>Dikarya</taxon>
        <taxon>Ascomycota</taxon>
        <taxon>Pezizomycotina</taxon>
        <taxon>Sordariomycetes</taxon>
        <taxon>Xylariomycetidae</taxon>
        <taxon>Xylariales</taxon>
        <taxon>Xylariaceae</taxon>
        <taxon>Xylaria</taxon>
    </lineage>
</organism>
<evidence type="ECO:0008006" key="3">
    <source>
        <dbReference type="Google" id="ProtNLM"/>
    </source>
</evidence>
<name>A0A4Z0YS90_9PEZI</name>
<dbReference type="AlphaFoldDB" id="A0A4Z0YS90"/>
<sequence length="509" mass="56600">MDSQKYLFVNLTQDKRSGDRKTAKEIRTHIMQDIGKARRKMRKNVQVPLKLRSPPPPPLAQSRLDITSVVKPVNSTVQRLQSEDLEVESHTPERSVAVGLSRPFWSQCPLQILDDGWGMDPFALYTIALALNGNTTTSSSYAALSQRRQCFLFPFAPANSRSFRDLLISPTMRDAVVRNSGKGMSICQRRYAIGLRCINSSIASTSPRASLETPVIKAIIGFICYNYACQDFAQAGIHFAGLRGIIDLGGGTGSLPAQVRLMIMWIDITTALMRNHPPHYALPADLLPILLPPPLESSRQMENMTALMLSISPEMSSVVHVYRDLKRLAAWLETQSAMPDIERDSLSVSLFLDPIAHRALSDSAPIMSMTSSPLAKACALAALVIIISLRRKYDSFPGALPSYPITITDALRDSDMDGPKFLTLRLWLLTIAGISTTEQNERQGAQMRLVAEMRAAGLRNWRGVTERISHMPWFERLWEEECMLLGEDVMSKLHLSETATCGISYDHAA</sequence>
<keyword evidence="2" id="KW-1185">Reference proteome</keyword>
<comment type="caution">
    <text evidence="1">The sequence shown here is derived from an EMBL/GenBank/DDBJ whole genome shotgun (WGS) entry which is preliminary data.</text>
</comment>
<evidence type="ECO:0000313" key="1">
    <source>
        <dbReference type="EMBL" id="TGJ81323.1"/>
    </source>
</evidence>
<protein>
    <recommendedName>
        <fullName evidence="3">Transcription factor domain-containing protein</fullName>
    </recommendedName>
</protein>
<dbReference type="Proteomes" id="UP000297716">
    <property type="component" value="Unassembled WGS sequence"/>
</dbReference>
<dbReference type="STRING" id="37992.A0A4Z0YS90"/>